<accession>A0A396ZF15</accession>
<dbReference type="PANTHER" id="PTHR30092">
    <property type="entry name" value="INNER MEMBRANE PROTEIN CRED"/>
    <property type="match status" value="1"/>
</dbReference>
<comment type="caution">
    <text evidence="2">The sequence shown here is derived from an EMBL/GenBank/DDBJ whole genome shotgun (WGS) entry which is preliminary data.</text>
</comment>
<dbReference type="OrthoDB" id="9791851at2"/>
<dbReference type="InterPro" id="IPR010364">
    <property type="entry name" value="Uncharacterised_IM_CreD"/>
</dbReference>
<evidence type="ECO:0000313" key="3">
    <source>
        <dbReference type="Proteomes" id="UP000265798"/>
    </source>
</evidence>
<dbReference type="Pfam" id="PF06123">
    <property type="entry name" value="CreD"/>
    <property type="match status" value="1"/>
</dbReference>
<keyword evidence="1" id="KW-0812">Transmembrane</keyword>
<dbReference type="Proteomes" id="UP000265798">
    <property type="component" value="Unassembled WGS sequence"/>
</dbReference>
<reference evidence="3" key="1">
    <citation type="submission" date="2018-05" db="EMBL/GenBank/DDBJ databases">
        <title>Leptospira yasudae sp. nov. and Leptospira stimsonii sp. nov., two pathogenic species of the genus Leptospira isolated from environmental sources.</title>
        <authorList>
            <person name="Casanovas-Massana A."/>
            <person name="Hamond C."/>
            <person name="Santos L.A."/>
            <person name="Hacker K.P."/>
            <person name="Balassiano I."/>
            <person name="Medeiros M.A."/>
            <person name="Reis M.G."/>
            <person name="Ko A.I."/>
            <person name="Wunder E.A."/>
        </authorList>
    </citation>
    <scope>NUCLEOTIDE SEQUENCE [LARGE SCALE GENOMIC DNA]</scope>
    <source>
        <strain evidence="3">Yale</strain>
    </source>
</reference>
<gene>
    <name evidence="2" type="ORF">DLM75_00100</name>
</gene>
<dbReference type="PANTHER" id="PTHR30092:SF0">
    <property type="entry name" value="INNER MEMBRANE PROTEIN CRED"/>
    <property type="match status" value="1"/>
</dbReference>
<evidence type="ECO:0000313" key="2">
    <source>
        <dbReference type="EMBL" id="RHX91700.1"/>
    </source>
</evidence>
<keyword evidence="1" id="KW-0472">Membrane</keyword>
<name>A0A396ZF15_9LEPT</name>
<dbReference type="AlphaFoldDB" id="A0A396ZF15"/>
<keyword evidence="1" id="KW-1133">Transmembrane helix</keyword>
<protein>
    <submittedName>
        <fullName evidence="2">Uncharacterized protein</fullName>
    </submittedName>
</protein>
<proteinExistence type="predicted"/>
<feature type="transmembrane region" description="Helical" evidence="1">
    <location>
        <begin position="68"/>
        <end position="86"/>
    </location>
</feature>
<evidence type="ECO:0000256" key="1">
    <source>
        <dbReference type="SAM" id="Phobius"/>
    </source>
</evidence>
<dbReference type="EMBL" id="QHCT01000001">
    <property type="protein sequence ID" value="RHX91700.1"/>
    <property type="molecule type" value="Genomic_DNA"/>
</dbReference>
<dbReference type="GO" id="GO:0005886">
    <property type="term" value="C:plasma membrane"/>
    <property type="evidence" value="ECO:0007669"/>
    <property type="project" value="TreeGrafter"/>
</dbReference>
<sequence length="87" mass="10211">MKGIFFPISGKSTIHVFKATWNVFGLNRNYSPDFIGASETDQIQNFTFGVRFLLPVDEYHRTIRSSKCIELFLLLTFITYFFIEVFK</sequence>
<organism evidence="2 3">
    <name type="scientific">Leptospira stimsonii</name>
    <dbReference type="NCBI Taxonomy" id="2202203"/>
    <lineage>
        <taxon>Bacteria</taxon>
        <taxon>Pseudomonadati</taxon>
        <taxon>Spirochaetota</taxon>
        <taxon>Spirochaetia</taxon>
        <taxon>Leptospirales</taxon>
        <taxon>Leptospiraceae</taxon>
        <taxon>Leptospira</taxon>
    </lineage>
</organism>